<dbReference type="RefSeq" id="WP_111631134.1">
    <property type="nucleotide sequence ID" value="NZ_QLMC01000008.1"/>
</dbReference>
<dbReference type="NCBIfam" id="TIGR04183">
    <property type="entry name" value="Por_Secre_tail"/>
    <property type="match status" value="1"/>
</dbReference>
<keyword evidence="5" id="KW-1185">Reference proteome</keyword>
<organism evidence="4 5">
    <name type="scientific">Larkinella arboricola</name>
    <dbReference type="NCBI Taxonomy" id="643671"/>
    <lineage>
        <taxon>Bacteria</taxon>
        <taxon>Pseudomonadati</taxon>
        <taxon>Bacteroidota</taxon>
        <taxon>Cytophagia</taxon>
        <taxon>Cytophagales</taxon>
        <taxon>Spirosomataceae</taxon>
        <taxon>Larkinella</taxon>
    </lineage>
</organism>
<dbReference type="Proteomes" id="UP000248790">
    <property type="component" value="Unassembled WGS sequence"/>
</dbReference>
<evidence type="ECO:0000313" key="5">
    <source>
        <dbReference type="Proteomes" id="UP000248790"/>
    </source>
</evidence>
<feature type="chain" id="PRO_5016420517" evidence="2">
    <location>
        <begin position="20"/>
        <end position="769"/>
    </location>
</feature>
<name>A0A327WLJ2_LARAB</name>
<comment type="caution">
    <text evidence="4">The sequence shown here is derived from an EMBL/GenBank/DDBJ whole genome shotgun (WGS) entry which is preliminary data.</text>
</comment>
<dbReference type="Pfam" id="PF13927">
    <property type="entry name" value="Ig_3"/>
    <property type="match status" value="1"/>
</dbReference>
<feature type="region of interest" description="Disordered" evidence="1">
    <location>
        <begin position="163"/>
        <end position="187"/>
    </location>
</feature>
<dbReference type="InterPro" id="IPR036179">
    <property type="entry name" value="Ig-like_dom_sf"/>
</dbReference>
<sequence>MKQFFTVWLLLASVLTTRAQSPCLTYPTPGLYSYTVPPGGPFLIAISVRGADGGGNGSTFNRKGGSGTRVNASFSVQSGDQLTVIVGRVGGSDFDFGGGGGGSAVILNRSGTLSLLAAAGGGGGGSFYYGGGGGQGLGTATGGAGGSLTMNYAGGGGGGGGLEGAGSSGAPDESPIRTAGGGSQARLTAVSPGGSSYYNLRNGGPGFGGGGGGGGSPASGGGGGGGYGGGTGGGSNGSSQGGYSYVSPLGSSPEIIEGTAGDSQLQNGLITFDFPLAITQQPISSSTVCAGATVSASVSASGSTLTYQWLKDGAVLTGVSSATTATLTLEKVQPGDAGKYRVVVKGFCGSDTSSVFALSVNPVPKPTLSSSGLISCANPSVTLTAGGGNTYSFTGPGIISQDASNGTALVDAAGLYSVIVTGPGGCTASAQTNVEIKSSCVTGFELIHTTSGQVLRTLSEGELINLATLPTDQLTIRATTSPGAVGSVVFSLSGNMTYTRTESAAPYSLFGDDQGNYRRWTLKPGSYLLTATPYLGAAGADLSGTPLTLSFQIVNQTPTGSPSVISYTLMNADTDQPIKVLTNNEILNLANLPSNLNIRSNTNPATVGSVVMILNGQQTRSQTENQPPYALFGDNIGNYKVWTPAIGSYTLTGTAYSGTGAGGQAGAPLAISFRVVNQQPAARVSAEAGEDLEVKYFPNPFTESFTLQLQGKGKQPAMLYDAYGRRVWQAQETQPEQLIRLGNDLAPGMYLLQVGQGETARRYRLVKTK</sequence>
<dbReference type="EMBL" id="QLMC01000008">
    <property type="protein sequence ID" value="RAJ92155.1"/>
    <property type="molecule type" value="Genomic_DNA"/>
</dbReference>
<dbReference type="InterPro" id="IPR026444">
    <property type="entry name" value="Secre_tail"/>
</dbReference>
<dbReference type="AlphaFoldDB" id="A0A327WLJ2"/>
<gene>
    <name evidence="4" type="ORF">LX87_05119</name>
</gene>
<evidence type="ECO:0000256" key="1">
    <source>
        <dbReference type="SAM" id="MobiDB-lite"/>
    </source>
</evidence>
<evidence type="ECO:0000313" key="4">
    <source>
        <dbReference type="EMBL" id="RAJ92155.1"/>
    </source>
</evidence>
<feature type="signal peptide" evidence="2">
    <location>
        <begin position="1"/>
        <end position="19"/>
    </location>
</feature>
<dbReference type="CDD" id="cd00096">
    <property type="entry name" value="Ig"/>
    <property type="match status" value="1"/>
</dbReference>
<feature type="domain" description="Ig-like" evidence="3">
    <location>
        <begin position="275"/>
        <end position="361"/>
    </location>
</feature>
<proteinExistence type="predicted"/>
<dbReference type="Gene3D" id="2.60.40.10">
    <property type="entry name" value="Immunoglobulins"/>
    <property type="match status" value="1"/>
</dbReference>
<reference evidence="4 5" key="1">
    <citation type="submission" date="2018-06" db="EMBL/GenBank/DDBJ databases">
        <title>Genomic Encyclopedia of Archaeal and Bacterial Type Strains, Phase II (KMG-II): from individual species to whole genera.</title>
        <authorList>
            <person name="Goeker M."/>
        </authorList>
    </citation>
    <scope>NUCLEOTIDE SEQUENCE [LARGE SCALE GENOMIC DNA]</scope>
    <source>
        <strain evidence="4 5">DSM 21851</strain>
    </source>
</reference>
<dbReference type="PROSITE" id="PS50835">
    <property type="entry name" value="IG_LIKE"/>
    <property type="match status" value="1"/>
</dbReference>
<keyword evidence="2" id="KW-0732">Signal</keyword>
<dbReference type="InterPro" id="IPR013783">
    <property type="entry name" value="Ig-like_fold"/>
</dbReference>
<evidence type="ECO:0000256" key="2">
    <source>
        <dbReference type="SAM" id="SignalP"/>
    </source>
</evidence>
<accession>A0A327WLJ2</accession>
<protein>
    <submittedName>
        <fullName evidence="4">Putative secreted protein (Por secretion system target)</fullName>
    </submittedName>
</protein>
<evidence type="ECO:0000259" key="3">
    <source>
        <dbReference type="PROSITE" id="PS50835"/>
    </source>
</evidence>
<dbReference type="InterPro" id="IPR007110">
    <property type="entry name" value="Ig-like_dom"/>
</dbReference>
<dbReference type="SUPFAM" id="SSF48726">
    <property type="entry name" value="Immunoglobulin"/>
    <property type="match status" value="1"/>
</dbReference>